<comment type="subcellular location">
    <subcellularLocation>
        <location evidence="1">Membrane</location>
        <topology evidence="1">Multi-pass membrane protein</topology>
    </subcellularLocation>
</comment>
<dbReference type="EMBL" id="CAJPEX010002743">
    <property type="protein sequence ID" value="CAG0921433.1"/>
    <property type="molecule type" value="Genomic_DNA"/>
</dbReference>
<feature type="transmembrane region" description="Helical" evidence="17">
    <location>
        <begin position="72"/>
        <end position="90"/>
    </location>
</feature>
<keyword evidence="9" id="KW-0406">Ion transport</keyword>
<dbReference type="PRINTS" id="PR00176">
    <property type="entry name" value="NANEUSMPORT"/>
</dbReference>
<dbReference type="GO" id="GO:0046872">
    <property type="term" value="F:metal ion binding"/>
    <property type="evidence" value="ECO:0007669"/>
    <property type="project" value="UniProtKB-KW"/>
</dbReference>
<evidence type="ECO:0000256" key="6">
    <source>
        <dbReference type="ARBA" id="ARBA00022970"/>
    </source>
</evidence>
<feature type="transmembrane region" description="Helical" evidence="17">
    <location>
        <begin position="716"/>
        <end position="744"/>
    </location>
</feature>
<evidence type="ECO:0000256" key="1">
    <source>
        <dbReference type="ARBA" id="ARBA00004141"/>
    </source>
</evidence>
<evidence type="ECO:0000256" key="17">
    <source>
        <dbReference type="SAM" id="Phobius"/>
    </source>
</evidence>
<dbReference type="OrthoDB" id="6581954at2759"/>
<keyword evidence="3 16" id="KW-0813">Transport</keyword>
<feature type="binding site" evidence="14">
    <location>
        <position position="56"/>
    </location>
    <ligand>
        <name>Na(+)</name>
        <dbReference type="ChEBI" id="CHEBI:29101"/>
        <label>1</label>
    </ligand>
</feature>
<dbReference type="InterPro" id="IPR000175">
    <property type="entry name" value="Na/ntran_symport"/>
</dbReference>
<gene>
    <name evidence="18" type="ORF">NMOB1V02_LOCUS8929</name>
</gene>
<feature type="transmembrane region" description="Helical" evidence="17">
    <location>
        <begin position="311"/>
        <end position="335"/>
    </location>
</feature>
<evidence type="ECO:0000256" key="5">
    <source>
        <dbReference type="ARBA" id="ARBA00022847"/>
    </source>
</evidence>
<dbReference type="PROSITE" id="PS50267">
    <property type="entry name" value="NA_NEUROTRAN_SYMP_3"/>
    <property type="match status" value="1"/>
</dbReference>
<feature type="transmembrane region" description="Helical" evidence="17">
    <location>
        <begin position="282"/>
        <end position="305"/>
    </location>
</feature>
<evidence type="ECO:0000256" key="11">
    <source>
        <dbReference type="ARBA" id="ARBA00023180"/>
    </source>
</evidence>
<feature type="transmembrane region" description="Helical" evidence="17">
    <location>
        <begin position="771"/>
        <end position="796"/>
    </location>
</feature>
<accession>A0A7R9BWC1</accession>
<feature type="transmembrane region" description="Helical" evidence="17">
    <location>
        <begin position="356"/>
        <end position="376"/>
    </location>
</feature>
<feature type="binding site" evidence="14">
    <location>
        <position position="52"/>
    </location>
    <ligand>
        <name>Na(+)</name>
        <dbReference type="ChEBI" id="CHEBI:29101"/>
        <label>1</label>
    </ligand>
</feature>
<dbReference type="GO" id="GO:0015179">
    <property type="term" value="F:L-amino acid transmembrane transporter activity"/>
    <property type="evidence" value="ECO:0007669"/>
    <property type="project" value="TreeGrafter"/>
</dbReference>
<reference evidence="18" key="1">
    <citation type="submission" date="2020-11" db="EMBL/GenBank/DDBJ databases">
        <authorList>
            <person name="Tran Van P."/>
        </authorList>
    </citation>
    <scope>NUCLEOTIDE SEQUENCE</scope>
</reference>
<keyword evidence="5 16" id="KW-0769">Symport</keyword>
<feature type="binding site" evidence="14">
    <location>
        <position position="51"/>
    </location>
    <ligand>
        <name>Na(+)</name>
        <dbReference type="ChEBI" id="CHEBI:29101"/>
        <label>1</label>
    </ligand>
</feature>
<keyword evidence="6" id="KW-0029">Amino-acid transport</keyword>
<name>A0A7R9BWC1_9CRUS</name>
<evidence type="ECO:0000256" key="9">
    <source>
        <dbReference type="ARBA" id="ARBA00023065"/>
    </source>
</evidence>
<keyword evidence="12" id="KW-0739">Sodium transport</keyword>
<evidence type="ECO:0000256" key="7">
    <source>
        <dbReference type="ARBA" id="ARBA00022989"/>
    </source>
</evidence>
<evidence type="ECO:0000256" key="2">
    <source>
        <dbReference type="ARBA" id="ARBA00006459"/>
    </source>
</evidence>
<feature type="binding site" evidence="14">
    <location>
        <position position="49"/>
    </location>
    <ligand>
        <name>Na(+)</name>
        <dbReference type="ChEBI" id="CHEBI:29101"/>
        <label>2</label>
    </ligand>
</feature>
<dbReference type="PROSITE" id="PS00610">
    <property type="entry name" value="NA_NEUROTRAN_SYMP_1"/>
    <property type="match status" value="1"/>
</dbReference>
<sequence length="950" mass="105178">MASVKYSSSVPPMEMTSDGSVLMLPPTKKVAPQRQQWSKKVEFILSSLGYAVGFGNIWRFPYLVYKYGGGTFLIPFVIFVLLTGIPFMALEMTVAQYAGLGPFHIYDELCPAMKGLGVATFLTSFVNSIQYVQLLGYVIYYLFASFTTELPWNNCDNGWNLNGCIGPCGSQPDVGGKFIWLNETCLSVCPSQQLDDLTQGGLLRDSTIEYHICPVGTCTGNKCGDEDAMHCSLFGHVLNCSTGGEYPNVHSTFPTYDYFYAKVLNLYDSEGNVARWESYGTMVWPVFGCVIVAYILAGSALVRGIQTSGKVVYFTATFPYAILAVLFAYGVSLPGALDGIKFYLTPDLNKLMESEVWYEALAQVFFSLGVGYGGVMTLSSYNHFDTPVVSYAVMISTMNFLTSFFAARALRRCFWFERWRESAGSTAGLSLTWLAARFVEDAILAKRDEEWMSILSEGTGDVGWVVGHWVGPGQLREPPWVIGLSAEVERGELCSRVWCEVIGEGCVFKAEIPEIGGRCDFGKDLIERFNSEFAATITFRVGWLGYVNFNLVCTDDEAFVSLREEDCSLVLVDDVAGANLGKDIREERAELVSVCTLDRRRSSRESLRLPRKALCPDGGQEFALSVRVAGFGVREYPTSISNDMCRILRVALYKDGAQACGQGIAVDFCRSIRVKLFKAGCICNRFIVFSVLGYIAQETNVPIDSVAGKGLSLTFISFPTALAKMAAAPVWSVLFFAMLVTVGLDTQMADMETQLTAFFDEFPTLRTRKSLVVLGVTTAGVLGAMSMSFQGGIWMMTLLNDYAATAPVLIVSLFNAVIFAYLYGVHRLFQDMETMVGPVSKFTKAYLFATWKFSGPATVFLCLMYFWGTFPGSEYDRPRSELFPGYINVLGMACTGFLFIIIPVGVLVQYYRNKDVGLRNLFKPTAEWMSQEERKARGRTSVYQAEGLLI</sequence>
<evidence type="ECO:0000256" key="15">
    <source>
        <dbReference type="PIRSR" id="PIRSR600175-2"/>
    </source>
</evidence>
<feature type="transmembrane region" description="Helical" evidence="17">
    <location>
        <begin position="43"/>
        <end position="60"/>
    </location>
</feature>
<dbReference type="PANTHER" id="PTHR11616">
    <property type="entry name" value="SODIUM/CHLORIDE DEPENDENT TRANSPORTER"/>
    <property type="match status" value="1"/>
</dbReference>
<dbReference type="InterPro" id="IPR037272">
    <property type="entry name" value="SNS_sf"/>
</dbReference>
<dbReference type="SUPFAM" id="SSF161070">
    <property type="entry name" value="SNF-like"/>
    <property type="match status" value="2"/>
</dbReference>
<evidence type="ECO:0000256" key="13">
    <source>
        <dbReference type="ARBA" id="ARBA00037785"/>
    </source>
</evidence>
<evidence type="ECO:0000256" key="3">
    <source>
        <dbReference type="ARBA" id="ARBA00022448"/>
    </source>
</evidence>
<comment type="similarity">
    <text evidence="2 16">Belongs to the sodium:neurotransmitter symporter (SNF) (TC 2.A.22) family.</text>
</comment>
<feature type="transmembrane region" description="Helical" evidence="17">
    <location>
        <begin position="845"/>
        <end position="867"/>
    </location>
</feature>
<evidence type="ECO:0000256" key="14">
    <source>
        <dbReference type="PIRSR" id="PIRSR600175-1"/>
    </source>
</evidence>
<feature type="transmembrane region" description="Helical" evidence="17">
    <location>
        <begin position="802"/>
        <end position="824"/>
    </location>
</feature>
<feature type="binding site" evidence="14">
    <location>
        <position position="367"/>
    </location>
    <ligand>
        <name>Na(+)</name>
        <dbReference type="ChEBI" id="CHEBI:29101"/>
        <label>1</label>
    </ligand>
</feature>
<protein>
    <recommendedName>
        <fullName evidence="16">Transporter</fullName>
    </recommendedName>
</protein>
<keyword evidence="10 17" id="KW-0472">Membrane</keyword>
<keyword evidence="4 16" id="KW-0812">Transmembrane</keyword>
<keyword evidence="11" id="KW-0325">Glycoprotein</keyword>
<dbReference type="AlphaFoldDB" id="A0A7R9BWC1"/>
<dbReference type="PANTHER" id="PTHR11616:SF321">
    <property type="entry name" value="SODIUM-DEPENDENT NUTRIENT AMINO ACID TRANSPORTER 1-RELATED"/>
    <property type="match status" value="1"/>
</dbReference>
<keyword evidence="15" id="KW-1015">Disulfide bond</keyword>
<dbReference type="GO" id="GO:0089718">
    <property type="term" value="P:amino acid import across plasma membrane"/>
    <property type="evidence" value="ECO:0007669"/>
    <property type="project" value="TreeGrafter"/>
</dbReference>
<dbReference type="GO" id="GO:0005283">
    <property type="term" value="F:amino acid:sodium symporter activity"/>
    <property type="evidence" value="ECO:0007669"/>
    <property type="project" value="TreeGrafter"/>
</dbReference>
<evidence type="ECO:0000256" key="4">
    <source>
        <dbReference type="ARBA" id="ARBA00022692"/>
    </source>
</evidence>
<feature type="disulfide bond" evidence="15">
    <location>
        <begin position="155"/>
        <end position="164"/>
    </location>
</feature>
<evidence type="ECO:0000256" key="12">
    <source>
        <dbReference type="ARBA" id="ARBA00023201"/>
    </source>
</evidence>
<comment type="function">
    <text evidence="13">Unusual broad substrate spectrum amino acid:sodium cotransporter that promotes absorption of the D isomers of essential amino acids. Neutral amino acids are the preferred substrates, especially methionine and phenylalanine.</text>
</comment>
<feature type="binding site" evidence="14">
    <location>
        <position position="399"/>
    </location>
    <ligand>
        <name>Na(+)</name>
        <dbReference type="ChEBI" id="CHEBI:29101"/>
        <label>1</label>
    </ligand>
</feature>
<keyword evidence="7 17" id="KW-1133">Transmembrane helix</keyword>
<proteinExistence type="inferred from homology"/>
<dbReference type="Pfam" id="PF00209">
    <property type="entry name" value="SNF"/>
    <property type="match status" value="3"/>
</dbReference>
<evidence type="ECO:0000256" key="10">
    <source>
        <dbReference type="ARBA" id="ARBA00023136"/>
    </source>
</evidence>
<feature type="transmembrane region" description="Helical" evidence="17">
    <location>
        <begin position="887"/>
        <end position="911"/>
    </location>
</feature>
<keyword evidence="8 14" id="KW-0915">Sodium</keyword>
<dbReference type="GO" id="GO:0005886">
    <property type="term" value="C:plasma membrane"/>
    <property type="evidence" value="ECO:0007669"/>
    <property type="project" value="TreeGrafter"/>
</dbReference>
<keyword evidence="19" id="KW-1185">Reference proteome</keyword>
<dbReference type="Proteomes" id="UP000678499">
    <property type="component" value="Unassembled WGS sequence"/>
</dbReference>
<dbReference type="EMBL" id="OA884780">
    <property type="protein sequence ID" value="CAD7281281.1"/>
    <property type="molecule type" value="Genomic_DNA"/>
</dbReference>
<organism evidence="18">
    <name type="scientific">Notodromas monacha</name>
    <dbReference type="NCBI Taxonomy" id="399045"/>
    <lineage>
        <taxon>Eukaryota</taxon>
        <taxon>Metazoa</taxon>
        <taxon>Ecdysozoa</taxon>
        <taxon>Arthropoda</taxon>
        <taxon>Crustacea</taxon>
        <taxon>Oligostraca</taxon>
        <taxon>Ostracoda</taxon>
        <taxon>Podocopa</taxon>
        <taxon>Podocopida</taxon>
        <taxon>Cypridocopina</taxon>
        <taxon>Cypridoidea</taxon>
        <taxon>Cyprididae</taxon>
        <taxon>Notodromas</taxon>
    </lineage>
</organism>
<keyword evidence="14" id="KW-0479">Metal-binding</keyword>
<evidence type="ECO:0000256" key="16">
    <source>
        <dbReference type="RuleBase" id="RU003732"/>
    </source>
</evidence>
<evidence type="ECO:0000313" key="18">
    <source>
        <dbReference type="EMBL" id="CAD7281281.1"/>
    </source>
</evidence>
<feature type="transmembrane region" description="Helical" evidence="17">
    <location>
        <begin position="388"/>
        <end position="410"/>
    </location>
</feature>
<evidence type="ECO:0000313" key="19">
    <source>
        <dbReference type="Proteomes" id="UP000678499"/>
    </source>
</evidence>
<evidence type="ECO:0000256" key="8">
    <source>
        <dbReference type="ARBA" id="ARBA00023053"/>
    </source>
</evidence>